<evidence type="ECO:0000313" key="1">
    <source>
        <dbReference type="EMBL" id="PNF42585.1"/>
    </source>
</evidence>
<organism evidence="1 2">
    <name type="scientific">Cryptotermes secundus</name>
    <dbReference type="NCBI Taxonomy" id="105785"/>
    <lineage>
        <taxon>Eukaryota</taxon>
        <taxon>Metazoa</taxon>
        <taxon>Ecdysozoa</taxon>
        <taxon>Arthropoda</taxon>
        <taxon>Hexapoda</taxon>
        <taxon>Insecta</taxon>
        <taxon>Pterygota</taxon>
        <taxon>Neoptera</taxon>
        <taxon>Polyneoptera</taxon>
        <taxon>Dictyoptera</taxon>
        <taxon>Blattodea</taxon>
        <taxon>Blattoidea</taxon>
        <taxon>Termitoidae</taxon>
        <taxon>Kalotermitidae</taxon>
        <taxon>Cryptotermitinae</taxon>
        <taxon>Cryptotermes</taxon>
    </lineage>
</organism>
<dbReference type="InParanoid" id="A0A2J7RP22"/>
<dbReference type="Proteomes" id="UP000235965">
    <property type="component" value="Unassembled WGS sequence"/>
</dbReference>
<dbReference type="PANTHER" id="PTHR47027:SF20">
    <property type="entry name" value="REVERSE TRANSCRIPTASE-LIKE PROTEIN WITH RNA-DIRECTED DNA POLYMERASE DOMAIN"/>
    <property type="match status" value="1"/>
</dbReference>
<evidence type="ECO:0008006" key="3">
    <source>
        <dbReference type="Google" id="ProtNLM"/>
    </source>
</evidence>
<sequence>LIDASKEVGPEVNTEKTKFMLLSRHQIAVQNYVLMMGNIRFENVAQFRYLGTTINQNLKTTILPVALYECETWSLKLRREHRLRVFENRVLRTIFVPKRDEVTVGWRKLHNEELHNFYSLSIIIRMIKPRRMRWAGHEVRMGEKMNTYRISVGKPKGKEIGWDGMDWTDLADDRDQWRALVNAIIKFLVQ</sequence>
<proteinExistence type="predicted"/>
<reference evidence="1 2" key="1">
    <citation type="submission" date="2017-12" db="EMBL/GenBank/DDBJ databases">
        <title>Hemimetabolous genomes reveal molecular basis of termite eusociality.</title>
        <authorList>
            <person name="Harrison M.C."/>
            <person name="Jongepier E."/>
            <person name="Robertson H.M."/>
            <person name="Arning N."/>
            <person name="Bitard-Feildel T."/>
            <person name="Chao H."/>
            <person name="Childers C.P."/>
            <person name="Dinh H."/>
            <person name="Doddapaneni H."/>
            <person name="Dugan S."/>
            <person name="Gowin J."/>
            <person name="Greiner C."/>
            <person name="Han Y."/>
            <person name="Hu H."/>
            <person name="Hughes D.S.T."/>
            <person name="Huylmans A.-K."/>
            <person name="Kemena C."/>
            <person name="Kremer L.P.M."/>
            <person name="Lee S.L."/>
            <person name="Lopez-Ezquerra A."/>
            <person name="Mallet L."/>
            <person name="Monroy-Kuhn J.M."/>
            <person name="Moser A."/>
            <person name="Murali S.C."/>
            <person name="Muzny D.M."/>
            <person name="Otani S."/>
            <person name="Piulachs M.-D."/>
            <person name="Poelchau M."/>
            <person name="Qu J."/>
            <person name="Schaub F."/>
            <person name="Wada-Katsumata A."/>
            <person name="Worley K.C."/>
            <person name="Xie Q."/>
            <person name="Ylla G."/>
            <person name="Poulsen M."/>
            <person name="Gibbs R.A."/>
            <person name="Schal C."/>
            <person name="Richards S."/>
            <person name="Belles X."/>
            <person name="Korb J."/>
            <person name="Bornberg-Bauer E."/>
        </authorList>
    </citation>
    <scope>NUCLEOTIDE SEQUENCE [LARGE SCALE GENOMIC DNA]</scope>
    <source>
        <tissue evidence="1">Whole body</tissue>
    </source>
</reference>
<dbReference type="AlphaFoldDB" id="A0A2J7RP22"/>
<feature type="non-terminal residue" evidence="1">
    <location>
        <position position="1"/>
    </location>
</feature>
<comment type="caution">
    <text evidence="1">The sequence shown here is derived from an EMBL/GenBank/DDBJ whole genome shotgun (WGS) entry which is preliminary data.</text>
</comment>
<gene>
    <name evidence="1" type="ORF">B7P43_G03093</name>
</gene>
<dbReference type="EMBL" id="NEVH01002141">
    <property type="protein sequence ID" value="PNF42585.1"/>
    <property type="molecule type" value="Genomic_DNA"/>
</dbReference>
<dbReference type="PANTHER" id="PTHR47027">
    <property type="entry name" value="REVERSE TRANSCRIPTASE DOMAIN-CONTAINING PROTEIN"/>
    <property type="match status" value="1"/>
</dbReference>
<protein>
    <recommendedName>
        <fullName evidence="3">Reverse transcriptase domain-containing protein</fullName>
    </recommendedName>
</protein>
<accession>A0A2J7RP22</accession>
<keyword evidence="2" id="KW-1185">Reference proteome</keyword>
<name>A0A2J7RP22_9NEOP</name>
<evidence type="ECO:0000313" key="2">
    <source>
        <dbReference type="Proteomes" id="UP000235965"/>
    </source>
</evidence>